<reference evidence="3" key="1">
    <citation type="submission" date="2023-06" db="EMBL/GenBank/DDBJ databases">
        <title>Genome-scale phylogeny and comparative genomics of the fungal order Sordariales.</title>
        <authorList>
            <consortium name="Lawrence Berkeley National Laboratory"/>
            <person name="Hensen N."/>
            <person name="Bonometti L."/>
            <person name="Westerberg I."/>
            <person name="Brannstrom I.O."/>
            <person name="Guillou S."/>
            <person name="Cros-Aarteil S."/>
            <person name="Calhoun S."/>
            <person name="Haridas S."/>
            <person name="Kuo A."/>
            <person name="Mondo S."/>
            <person name="Pangilinan J."/>
            <person name="Riley R."/>
            <person name="Labutti K."/>
            <person name="Andreopoulos B."/>
            <person name="Lipzen A."/>
            <person name="Chen C."/>
            <person name="Yanf M."/>
            <person name="Daum C."/>
            <person name="Ng V."/>
            <person name="Clum A."/>
            <person name="Steindorff A."/>
            <person name="Ohm R."/>
            <person name="Martin F."/>
            <person name="Silar P."/>
            <person name="Natvig D."/>
            <person name="Lalanne C."/>
            <person name="Gautier V."/>
            <person name="Ament-Velasquez S.L."/>
            <person name="Kruys A."/>
            <person name="Hutchinson M.I."/>
            <person name="Powell A.J."/>
            <person name="Barry K."/>
            <person name="Miller A.N."/>
            <person name="Grigoriev I.V."/>
            <person name="Debuchy R."/>
            <person name="Gladieux P."/>
            <person name="Thoren M.H."/>
            <person name="Johannesson H."/>
        </authorList>
    </citation>
    <scope>NUCLEOTIDE SEQUENCE</scope>
    <source>
        <strain evidence="3">CBS 606.72</strain>
    </source>
</reference>
<feature type="compositionally biased region" description="Pro residues" evidence="1">
    <location>
        <begin position="76"/>
        <end position="89"/>
    </location>
</feature>
<dbReference type="GO" id="GO:0003677">
    <property type="term" value="F:DNA binding"/>
    <property type="evidence" value="ECO:0007669"/>
    <property type="project" value="InterPro"/>
</dbReference>
<evidence type="ECO:0000313" key="4">
    <source>
        <dbReference type="Proteomes" id="UP001175000"/>
    </source>
</evidence>
<gene>
    <name evidence="3" type="ORF">B0T14DRAFT_491070</name>
</gene>
<dbReference type="Proteomes" id="UP001175000">
    <property type="component" value="Unassembled WGS sequence"/>
</dbReference>
<dbReference type="Gene3D" id="1.10.260.40">
    <property type="entry name" value="lambda repressor-like DNA-binding domains"/>
    <property type="match status" value="1"/>
</dbReference>
<dbReference type="Pfam" id="PF24852">
    <property type="entry name" value="DUF7726"/>
    <property type="match status" value="1"/>
</dbReference>
<feature type="domain" description="DUF7726" evidence="2">
    <location>
        <begin position="127"/>
        <end position="186"/>
    </location>
</feature>
<dbReference type="InterPro" id="IPR010982">
    <property type="entry name" value="Lambda_DNA-bd_dom_sf"/>
</dbReference>
<evidence type="ECO:0000313" key="3">
    <source>
        <dbReference type="EMBL" id="KAK0632777.1"/>
    </source>
</evidence>
<dbReference type="EMBL" id="JAULSU010000001">
    <property type="protein sequence ID" value="KAK0632777.1"/>
    <property type="molecule type" value="Genomic_DNA"/>
</dbReference>
<proteinExistence type="predicted"/>
<protein>
    <recommendedName>
        <fullName evidence="2">DUF7726 domain-containing protein</fullName>
    </recommendedName>
</protein>
<dbReference type="PANTHER" id="PTHR42339">
    <property type="entry name" value="HISTONE H1"/>
    <property type="match status" value="1"/>
</dbReference>
<dbReference type="PANTHER" id="PTHR42339:SF1">
    <property type="entry name" value="HISTONE H1"/>
    <property type="match status" value="1"/>
</dbReference>
<dbReference type="InterPro" id="IPR056143">
    <property type="entry name" value="DUF7726"/>
</dbReference>
<name>A0AA39XF21_9PEZI</name>
<evidence type="ECO:0000259" key="2">
    <source>
        <dbReference type="Pfam" id="PF24852"/>
    </source>
</evidence>
<sequence length="237" mass="25459">MDVAQFACRGQTDPKHQTRLCLHLPHSSVLKLSVFSRNHLQTNFEPRSPPRLSCSISTRIPILPSAPSRPPQTTLPNPPPPPCPSPPSSTPTEKTTPSFRPTSKAPSSSLAWSLKCKPLDINVEDLPIDQNCDQVRRKIKRFLDAGEMTKTAFAKEIGVSMKSLNNFLAELGAYKGSGSSSYDQAWDAQGEGVEGGGDAEEEGCQGCWGCSSGPGRFRCGIGGRCGTGEEGGVCVWE</sequence>
<accession>A0AA39XF21</accession>
<organism evidence="3 4">
    <name type="scientific">Immersiella caudata</name>
    <dbReference type="NCBI Taxonomy" id="314043"/>
    <lineage>
        <taxon>Eukaryota</taxon>
        <taxon>Fungi</taxon>
        <taxon>Dikarya</taxon>
        <taxon>Ascomycota</taxon>
        <taxon>Pezizomycotina</taxon>
        <taxon>Sordariomycetes</taxon>
        <taxon>Sordariomycetidae</taxon>
        <taxon>Sordariales</taxon>
        <taxon>Lasiosphaeriaceae</taxon>
        <taxon>Immersiella</taxon>
    </lineage>
</organism>
<keyword evidence="4" id="KW-1185">Reference proteome</keyword>
<dbReference type="AlphaFoldDB" id="A0AA39XF21"/>
<comment type="caution">
    <text evidence="3">The sequence shown here is derived from an EMBL/GenBank/DDBJ whole genome shotgun (WGS) entry which is preliminary data.</text>
</comment>
<evidence type="ECO:0000256" key="1">
    <source>
        <dbReference type="SAM" id="MobiDB-lite"/>
    </source>
</evidence>
<feature type="region of interest" description="Disordered" evidence="1">
    <location>
        <begin position="61"/>
        <end position="107"/>
    </location>
</feature>